<evidence type="ECO:0000313" key="2">
    <source>
        <dbReference type="Proteomes" id="UP000198906"/>
    </source>
</evidence>
<evidence type="ECO:0000313" key="1">
    <source>
        <dbReference type="EMBL" id="SCL17652.1"/>
    </source>
</evidence>
<proteinExistence type="predicted"/>
<keyword evidence="2" id="KW-1185">Reference proteome</keyword>
<dbReference type="RefSeq" id="WP_176737845.1">
    <property type="nucleotide sequence ID" value="NZ_FMHU01000001.1"/>
</dbReference>
<dbReference type="AlphaFoldDB" id="A0A1C6RKG3"/>
<protein>
    <submittedName>
        <fullName evidence="1">Uncharacterized protein</fullName>
    </submittedName>
</protein>
<dbReference type="EMBL" id="FMHU01000001">
    <property type="protein sequence ID" value="SCL17652.1"/>
    <property type="molecule type" value="Genomic_DNA"/>
</dbReference>
<gene>
    <name evidence="1" type="ORF">GA0074694_2084</name>
</gene>
<sequence>MQVSKDGRSWRIGAAADVSWIAGHTTAGVSVTTAIPPIFDAYATTYQADDVTAAAYENVLIEDLSMYTPDQPWWVAYLDTGAHDVVFPDAPRVSLNWNWPYVLVEAGPQQALTWRTGGHMRHPHGALPDLFFPTDRSWLVSALWDDTWTCVGGPAPLIHTLERDPVANARRVQPDEDSLPPGLTRE</sequence>
<name>A0A1C6RKG3_9ACTN</name>
<dbReference type="Proteomes" id="UP000198906">
    <property type="component" value="Unassembled WGS sequence"/>
</dbReference>
<reference evidence="2" key="1">
    <citation type="submission" date="2016-06" db="EMBL/GenBank/DDBJ databases">
        <authorList>
            <person name="Varghese N."/>
        </authorList>
    </citation>
    <scope>NUCLEOTIDE SEQUENCE [LARGE SCALE GENOMIC DNA]</scope>
    <source>
        <strain evidence="2">DSM 46123</strain>
    </source>
</reference>
<organism evidence="1 2">
    <name type="scientific">Micromonospora inyonensis</name>
    <dbReference type="NCBI Taxonomy" id="47866"/>
    <lineage>
        <taxon>Bacteria</taxon>
        <taxon>Bacillati</taxon>
        <taxon>Actinomycetota</taxon>
        <taxon>Actinomycetes</taxon>
        <taxon>Micromonosporales</taxon>
        <taxon>Micromonosporaceae</taxon>
        <taxon>Micromonospora</taxon>
    </lineage>
</organism>
<accession>A0A1C6RKG3</accession>